<dbReference type="CDD" id="cd07067">
    <property type="entry name" value="HP_PGM_like"/>
    <property type="match status" value="1"/>
</dbReference>
<evidence type="ECO:0000256" key="3">
    <source>
        <dbReference type="PIRSR" id="PIRSR613078-2"/>
    </source>
</evidence>
<comment type="caution">
    <text evidence="4">The sequence shown here is derived from an EMBL/GenBank/DDBJ whole genome shotgun (WGS) entry which is preliminary data.</text>
</comment>
<dbReference type="PROSITE" id="PS00175">
    <property type="entry name" value="PG_MUTASE"/>
    <property type="match status" value="1"/>
</dbReference>
<evidence type="ECO:0000313" key="5">
    <source>
        <dbReference type="Proteomes" id="UP001162131"/>
    </source>
</evidence>
<dbReference type="InterPro" id="IPR013078">
    <property type="entry name" value="His_Pase_superF_clade-1"/>
</dbReference>
<dbReference type="PANTHER" id="PTHR46517:SF1">
    <property type="entry name" value="FRUCTOSE-2,6-BISPHOSPHATASE TIGAR"/>
    <property type="match status" value="1"/>
</dbReference>
<feature type="active site" description="Proton donor/acceptor" evidence="2">
    <location>
        <position position="82"/>
    </location>
</feature>
<accession>A0AAU9K7W8</accession>
<dbReference type="PANTHER" id="PTHR46517">
    <property type="entry name" value="FRUCTOSE-2,6-BISPHOSPHATASE TIGAR"/>
    <property type="match status" value="1"/>
</dbReference>
<dbReference type="Pfam" id="PF00300">
    <property type="entry name" value="His_Phos_1"/>
    <property type="match status" value="1"/>
</dbReference>
<organism evidence="4 5">
    <name type="scientific">Blepharisma stoltei</name>
    <dbReference type="NCBI Taxonomy" id="1481888"/>
    <lineage>
        <taxon>Eukaryota</taxon>
        <taxon>Sar</taxon>
        <taxon>Alveolata</taxon>
        <taxon>Ciliophora</taxon>
        <taxon>Postciliodesmatophora</taxon>
        <taxon>Heterotrichea</taxon>
        <taxon>Heterotrichida</taxon>
        <taxon>Blepharismidae</taxon>
        <taxon>Blepharisma</taxon>
    </lineage>
</organism>
<dbReference type="InterPro" id="IPR029033">
    <property type="entry name" value="His_PPase_superfam"/>
</dbReference>
<sequence length="213" mass="24466">MELFLTRHGETVGNVDRIIQGQHGGELTQLGFEQALLLGERLNNYRFDAIYSSDLHRCQQTLSQIIQYHNYIQPVLDPRIREKSGGEMEGMPLGSTDRAARALGINPREFKPPGGECWRDVHRRAKDFLNHLLRNHLETNDSPNPQKILIISHGGWIMEFLNAIRELKGQEAVLANKSHNTALYIIRFSRKGNKLTYKMMLENDTSHLKPKNK</sequence>
<feature type="binding site" evidence="3">
    <location>
        <begin position="7"/>
        <end position="14"/>
    </location>
    <ligand>
        <name>substrate</name>
    </ligand>
</feature>
<evidence type="ECO:0008006" key="6">
    <source>
        <dbReference type="Google" id="ProtNLM"/>
    </source>
</evidence>
<dbReference type="Gene3D" id="3.40.50.1240">
    <property type="entry name" value="Phosphoglycerate mutase-like"/>
    <property type="match status" value="1"/>
</dbReference>
<evidence type="ECO:0000313" key="4">
    <source>
        <dbReference type="EMBL" id="CAG9333523.1"/>
    </source>
</evidence>
<dbReference type="InterPro" id="IPR001345">
    <property type="entry name" value="PG/BPGM_mutase_AS"/>
</dbReference>
<dbReference type="GO" id="GO:0043456">
    <property type="term" value="P:regulation of pentose-phosphate shunt"/>
    <property type="evidence" value="ECO:0007669"/>
    <property type="project" value="TreeGrafter"/>
</dbReference>
<dbReference type="SUPFAM" id="SSF53254">
    <property type="entry name" value="Phosphoglycerate mutase-like"/>
    <property type="match status" value="1"/>
</dbReference>
<reference evidence="4" key="1">
    <citation type="submission" date="2021-09" db="EMBL/GenBank/DDBJ databases">
        <authorList>
            <consortium name="AG Swart"/>
            <person name="Singh M."/>
            <person name="Singh A."/>
            <person name="Seah K."/>
            <person name="Emmerich C."/>
        </authorList>
    </citation>
    <scope>NUCLEOTIDE SEQUENCE</scope>
    <source>
        <strain evidence="4">ATCC30299</strain>
    </source>
</reference>
<keyword evidence="1" id="KW-0378">Hydrolase</keyword>
<feature type="active site" description="Tele-phosphohistidine intermediate" evidence="2">
    <location>
        <position position="8"/>
    </location>
</feature>
<gene>
    <name evidence="4" type="ORF">BSTOLATCC_MIC58334</name>
</gene>
<name>A0AAU9K7W8_9CILI</name>
<dbReference type="AlphaFoldDB" id="A0AAU9K7W8"/>
<protein>
    <recommendedName>
        <fullName evidence="6">Phosphoglycerate mutase</fullName>
    </recommendedName>
</protein>
<dbReference type="GO" id="GO:0004331">
    <property type="term" value="F:fructose-2,6-bisphosphate 2-phosphatase activity"/>
    <property type="evidence" value="ECO:0007669"/>
    <property type="project" value="TreeGrafter"/>
</dbReference>
<dbReference type="SMART" id="SM00855">
    <property type="entry name" value="PGAM"/>
    <property type="match status" value="1"/>
</dbReference>
<dbReference type="GO" id="GO:0005829">
    <property type="term" value="C:cytosol"/>
    <property type="evidence" value="ECO:0007669"/>
    <property type="project" value="TreeGrafter"/>
</dbReference>
<evidence type="ECO:0000256" key="1">
    <source>
        <dbReference type="ARBA" id="ARBA00022801"/>
    </source>
</evidence>
<dbReference type="GO" id="GO:0045820">
    <property type="term" value="P:negative regulation of glycolytic process"/>
    <property type="evidence" value="ECO:0007669"/>
    <property type="project" value="TreeGrafter"/>
</dbReference>
<dbReference type="EMBL" id="CAJZBQ010000056">
    <property type="protein sequence ID" value="CAG9333523.1"/>
    <property type="molecule type" value="Genomic_DNA"/>
</dbReference>
<keyword evidence="5" id="KW-1185">Reference proteome</keyword>
<evidence type="ECO:0000256" key="2">
    <source>
        <dbReference type="PIRSR" id="PIRSR613078-1"/>
    </source>
</evidence>
<proteinExistence type="predicted"/>
<feature type="binding site" evidence="3">
    <location>
        <position position="57"/>
    </location>
    <ligand>
        <name>substrate</name>
    </ligand>
</feature>
<dbReference type="Proteomes" id="UP001162131">
    <property type="component" value="Unassembled WGS sequence"/>
</dbReference>
<dbReference type="InterPro" id="IPR051695">
    <property type="entry name" value="Phosphoglycerate_Mutase"/>
</dbReference>